<dbReference type="RefSeq" id="WP_065309467.1">
    <property type="nucleotide sequence ID" value="NZ_LOCQ01000059.1"/>
</dbReference>
<evidence type="ECO:0000313" key="3">
    <source>
        <dbReference type="Proteomes" id="UP000092713"/>
    </source>
</evidence>
<dbReference type="PIRSF" id="PIRSF028477">
    <property type="entry name" value="UCP028477"/>
    <property type="match status" value="1"/>
</dbReference>
<dbReference type="AlphaFoldDB" id="A0A1A7C0W8"/>
<sequence>MKLRRFLAPALLLIAAGAAHAGGSMSSSRFCDRSQELTATEQDKLLRFAAVVREELAATEGSVALISRSGLDLSRFGIRYSHAALAWRHDSDAGWSARQLYYACDEGRPRIFDQGTAGFAMGTDDPKLGYISIVRLPAETVPPLRRALLDPARVQHLLAGSYSANAYAYGLQYQNCNQWVVELLGAAWGELPDGADLRERAQAWLRSAPYAPEPVTIPSRWLMFGSIFVPLVHLSDHPQDAVNTMRLQVSLPSTLETLIRQRLPASERVEICHDGKQVVVHKGWEPVAEGCVPGANDRVVVLD</sequence>
<accession>A0A1A7C0W8</accession>
<evidence type="ECO:0000313" key="2">
    <source>
        <dbReference type="EMBL" id="OBV37948.1"/>
    </source>
</evidence>
<protein>
    <recommendedName>
        <fullName evidence="4">DUF2145 domain-containing protein</fullName>
    </recommendedName>
</protein>
<dbReference type="Pfam" id="PF09916">
    <property type="entry name" value="DUF2145"/>
    <property type="match status" value="1"/>
</dbReference>
<gene>
    <name evidence="2" type="ORF">ASR47_1004223</name>
</gene>
<dbReference type="Proteomes" id="UP000092713">
    <property type="component" value="Unassembled WGS sequence"/>
</dbReference>
<name>A0A1A7C0W8_9BURK</name>
<dbReference type="STRING" id="1747903.ASR47_1004223"/>
<organism evidence="2 3">
    <name type="scientific">Janthinobacterium psychrotolerans</name>
    <dbReference type="NCBI Taxonomy" id="1747903"/>
    <lineage>
        <taxon>Bacteria</taxon>
        <taxon>Pseudomonadati</taxon>
        <taxon>Pseudomonadota</taxon>
        <taxon>Betaproteobacteria</taxon>
        <taxon>Burkholderiales</taxon>
        <taxon>Oxalobacteraceae</taxon>
        <taxon>Janthinobacterium</taxon>
    </lineage>
</organism>
<evidence type="ECO:0000256" key="1">
    <source>
        <dbReference type="SAM" id="SignalP"/>
    </source>
</evidence>
<comment type="caution">
    <text evidence="2">The sequence shown here is derived from an EMBL/GenBank/DDBJ whole genome shotgun (WGS) entry which is preliminary data.</text>
</comment>
<reference evidence="2 3" key="1">
    <citation type="submission" date="2016-04" db="EMBL/GenBank/DDBJ databases">
        <title>Draft genome sequence of Janthinobacterium psychrotolerans sp. nov., isolated from freshwater sediments in Denmark.</title>
        <authorList>
            <person name="Gong X."/>
            <person name="Skrivergaard S."/>
            <person name="Korsgaard B.S."/>
            <person name="Schreiber L."/>
            <person name="Marshall I.P."/>
            <person name="Finster K."/>
            <person name="Schramm A."/>
        </authorList>
    </citation>
    <scope>NUCLEOTIDE SEQUENCE [LARGE SCALE GENOMIC DNA]</scope>
    <source>
        <strain evidence="2 3">S3-2</strain>
    </source>
</reference>
<feature type="chain" id="PRO_5008355525" description="DUF2145 domain-containing protein" evidence="1">
    <location>
        <begin position="22"/>
        <end position="303"/>
    </location>
</feature>
<dbReference type="EMBL" id="LOCQ01000059">
    <property type="protein sequence ID" value="OBV37948.1"/>
    <property type="molecule type" value="Genomic_DNA"/>
</dbReference>
<proteinExistence type="predicted"/>
<feature type="signal peptide" evidence="1">
    <location>
        <begin position="1"/>
        <end position="21"/>
    </location>
</feature>
<dbReference type="InterPro" id="IPR014547">
    <property type="entry name" value="UCP028477"/>
</dbReference>
<dbReference type="PATRIC" id="fig|1747903.4.peg.1482"/>
<evidence type="ECO:0008006" key="4">
    <source>
        <dbReference type="Google" id="ProtNLM"/>
    </source>
</evidence>
<keyword evidence="3" id="KW-1185">Reference proteome</keyword>
<keyword evidence="1" id="KW-0732">Signal</keyword>